<dbReference type="HOGENOM" id="CLU_1089328_0_0_11"/>
<reference evidence="7 8" key="1">
    <citation type="submission" date="2013-04" db="EMBL/GenBank/DDBJ databases">
        <title>The Genome Sequence of Propionimicrobium lymphophilum ACS-093-V-SCH5.</title>
        <authorList>
            <consortium name="The Broad Institute Genomics Platform"/>
            <person name="Earl A."/>
            <person name="Ward D."/>
            <person name="Feldgarden M."/>
            <person name="Gevers D."/>
            <person name="Saerens B."/>
            <person name="Vaneechoutte M."/>
            <person name="Walker B."/>
            <person name="Young S."/>
            <person name="Zeng Q."/>
            <person name="Gargeya S."/>
            <person name="Fitzgerald M."/>
            <person name="Haas B."/>
            <person name="Abouelleil A."/>
            <person name="Allen A.W."/>
            <person name="Alvarado L."/>
            <person name="Arachchi H.M."/>
            <person name="Berlin A.M."/>
            <person name="Chapman S.B."/>
            <person name="Gainer-Dewar J."/>
            <person name="Goldberg J."/>
            <person name="Griggs A."/>
            <person name="Gujja S."/>
            <person name="Hansen M."/>
            <person name="Howarth C."/>
            <person name="Imamovic A."/>
            <person name="Ireland A."/>
            <person name="Larimer J."/>
            <person name="McCowan C."/>
            <person name="Murphy C."/>
            <person name="Pearson M."/>
            <person name="Poon T.W."/>
            <person name="Priest M."/>
            <person name="Roberts A."/>
            <person name="Saif S."/>
            <person name="Shea T."/>
            <person name="Sisk P."/>
            <person name="Sykes S."/>
            <person name="Wortman J."/>
            <person name="Nusbaum C."/>
            <person name="Birren B."/>
        </authorList>
    </citation>
    <scope>NUCLEOTIDE SEQUENCE [LARGE SCALE GENOMIC DNA]</scope>
    <source>
        <strain evidence="7 8">ACS-093-V-SCH5</strain>
    </source>
</reference>
<dbReference type="Proteomes" id="UP000014417">
    <property type="component" value="Unassembled WGS sequence"/>
</dbReference>
<dbReference type="InterPro" id="IPR051206">
    <property type="entry name" value="NAMLAA_amidase_2"/>
</dbReference>
<evidence type="ECO:0000313" key="8">
    <source>
        <dbReference type="Proteomes" id="UP000014417"/>
    </source>
</evidence>
<dbReference type="STRING" id="883161.HMPREF9306_01438"/>
<dbReference type="AlphaFoldDB" id="S2WGW3"/>
<dbReference type="Gene3D" id="3.40.80.10">
    <property type="entry name" value="Peptidoglycan recognition protein-like"/>
    <property type="match status" value="1"/>
</dbReference>
<sequence length="258" mass="27758">MSYNFHTQYNSPNYGQIYGPIRLPCRRLTIHWWDDPARNPQPMSVINGLCNPNRGASAHAVVWPGNVACIVDYDKAAWHAGNATGNQSSIGLELDPCHVDETIETVAEYIADLIREGVLARDFEIYGHKDWSATACPGAYYGRLAEIKAKALAHLAGKAAPAAKPATTSSPNIEQLARDVIAGGYGNGETRRAALGASYDVVQARVNQILKAGSLAPNIEQLARDVIAGKYGNGETRRAALGASYDVVQARVNQMLGV</sequence>
<dbReference type="Pfam" id="PF08230">
    <property type="entry name" value="CW_7"/>
    <property type="match status" value="2"/>
</dbReference>
<organism evidence="7 8">
    <name type="scientific">Propionimicrobium lymphophilum ACS-093-V-SCH5</name>
    <dbReference type="NCBI Taxonomy" id="883161"/>
    <lineage>
        <taxon>Bacteria</taxon>
        <taxon>Bacillati</taxon>
        <taxon>Actinomycetota</taxon>
        <taxon>Actinomycetes</taxon>
        <taxon>Propionibacteriales</taxon>
        <taxon>Propionibacteriaceae</taxon>
        <taxon>Propionimicrobium</taxon>
    </lineage>
</organism>
<dbReference type="PANTHER" id="PTHR30417">
    <property type="entry name" value="N-ACETYLMURAMOYL-L-ALANINE AMIDASE AMID"/>
    <property type="match status" value="1"/>
</dbReference>
<dbReference type="InterPro" id="IPR036505">
    <property type="entry name" value="Amidase/PGRP_sf"/>
</dbReference>
<dbReference type="OrthoDB" id="514320at2"/>
<dbReference type="SMART" id="SM01095">
    <property type="entry name" value="Cpl-7"/>
    <property type="match status" value="2"/>
</dbReference>
<evidence type="ECO:0000256" key="4">
    <source>
        <dbReference type="ARBA" id="ARBA00023316"/>
    </source>
</evidence>
<dbReference type="EC" id="3.5.1.28" evidence="2"/>
<dbReference type="SUPFAM" id="SSF55846">
    <property type="entry name" value="N-acetylmuramoyl-L-alanine amidase-like"/>
    <property type="match status" value="1"/>
</dbReference>
<dbReference type="GO" id="GO:0071555">
    <property type="term" value="P:cell wall organization"/>
    <property type="evidence" value="ECO:0007669"/>
    <property type="project" value="UniProtKB-KW"/>
</dbReference>
<evidence type="ECO:0000256" key="2">
    <source>
        <dbReference type="ARBA" id="ARBA00011901"/>
    </source>
</evidence>
<comment type="caution">
    <text evidence="7">The sequence shown here is derived from an EMBL/GenBank/DDBJ whole genome shotgun (WGS) entry which is preliminary data.</text>
</comment>
<evidence type="ECO:0000313" key="7">
    <source>
        <dbReference type="EMBL" id="EPD31882.1"/>
    </source>
</evidence>
<evidence type="ECO:0000256" key="1">
    <source>
        <dbReference type="ARBA" id="ARBA00001561"/>
    </source>
</evidence>
<protein>
    <recommendedName>
        <fullName evidence="2">N-acetylmuramoyl-L-alanine amidase</fullName>
        <ecNumber evidence="2">3.5.1.28</ecNumber>
    </recommendedName>
</protein>
<dbReference type="InterPro" id="IPR013168">
    <property type="entry name" value="Cpl_7_lyso_C"/>
</dbReference>
<gene>
    <name evidence="7" type="ORF">HMPREF9306_01438</name>
</gene>
<dbReference type="PANTHER" id="PTHR30417:SF1">
    <property type="entry name" value="N-ACETYLMURAMOYL-L-ALANINE AMIDASE AMID"/>
    <property type="match status" value="1"/>
</dbReference>
<comment type="catalytic activity">
    <reaction evidence="1">
        <text>Hydrolyzes the link between N-acetylmuramoyl residues and L-amino acid residues in certain cell-wall glycopeptides.</text>
        <dbReference type="EC" id="3.5.1.28"/>
    </reaction>
</comment>
<evidence type="ECO:0000259" key="5">
    <source>
        <dbReference type="SMART" id="SM00644"/>
    </source>
</evidence>
<accession>S2WGW3</accession>
<keyword evidence="8" id="KW-1185">Reference proteome</keyword>
<proteinExistence type="predicted"/>
<keyword evidence="3" id="KW-0378">Hydrolase</keyword>
<dbReference type="GO" id="GO:0009253">
    <property type="term" value="P:peptidoglycan catabolic process"/>
    <property type="evidence" value="ECO:0007669"/>
    <property type="project" value="InterPro"/>
</dbReference>
<dbReference type="GO" id="GO:0008745">
    <property type="term" value="F:N-acetylmuramoyl-L-alanine amidase activity"/>
    <property type="evidence" value="ECO:0007669"/>
    <property type="project" value="UniProtKB-EC"/>
</dbReference>
<evidence type="ECO:0000259" key="6">
    <source>
        <dbReference type="SMART" id="SM01095"/>
    </source>
</evidence>
<evidence type="ECO:0000256" key="3">
    <source>
        <dbReference type="ARBA" id="ARBA00022801"/>
    </source>
</evidence>
<dbReference type="SMART" id="SM00644">
    <property type="entry name" value="Ami_2"/>
    <property type="match status" value="1"/>
</dbReference>
<dbReference type="GO" id="GO:0009254">
    <property type="term" value="P:peptidoglycan turnover"/>
    <property type="evidence" value="ECO:0007669"/>
    <property type="project" value="TreeGrafter"/>
</dbReference>
<dbReference type="Pfam" id="PF01510">
    <property type="entry name" value="Amidase_2"/>
    <property type="match status" value="1"/>
</dbReference>
<name>S2WGW3_9ACTN</name>
<dbReference type="InterPro" id="IPR002502">
    <property type="entry name" value="Amidase_domain"/>
</dbReference>
<dbReference type="RefSeq" id="WP_016456264.1">
    <property type="nucleotide sequence ID" value="NZ_KE150269.1"/>
</dbReference>
<keyword evidence="4" id="KW-0961">Cell wall biogenesis/degradation</keyword>
<dbReference type="EMBL" id="AGZR01000009">
    <property type="protein sequence ID" value="EPD31882.1"/>
    <property type="molecule type" value="Genomic_DNA"/>
</dbReference>
<feature type="domain" description="Cpl-7 lysozyme C-terminal" evidence="6">
    <location>
        <begin position="219"/>
        <end position="257"/>
    </location>
</feature>
<feature type="domain" description="Cpl-7 lysozyme C-terminal" evidence="6">
    <location>
        <begin position="173"/>
        <end position="211"/>
    </location>
</feature>
<dbReference type="CDD" id="cd06583">
    <property type="entry name" value="PGRP"/>
    <property type="match status" value="1"/>
</dbReference>
<feature type="domain" description="N-acetylmuramoyl-L-alanine amidase" evidence="5">
    <location>
        <begin position="9"/>
        <end position="138"/>
    </location>
</feature>